<dbReference type="PROSITE" id="PS50929">
    <property type="entry name" value="ABC_TM1F"/>
    <property type="match status" value="1"/>
</dbReference>
<dbReference type="InterPro" id="IPR027417">
    <property type="entry name" value="P-loop_NTPase"/>
</dbReference>
<dbReference type="PROSITE" id="PS00211">
    <property type="entry name" value="ABC_TRANSPORTER_1"/>
    <property type="match status" value="1"/>
</dbReference>
<dbReference type="PANTHER" id="PTHR24221">
    <property type="entry name" value="ATP-BINDING CASSETTE SUB-FAMILY B"/>
    <property type="match status" value="1"/>
</dbReference>
<accession>A0A7S3F753</accession>
<dbReference type="InterPro" id="IPR003439">
    <property type="entry name" value="ABC_transporter-like_ATP-bd"/>
</dbReference>
<dbReference type="InterPro" id="IPR017871">
    <property type="entry name" value="ABC_transporter-like_CS"/>
</dbReference>
<evidence type="ECO:0000256" key="7">
    <source>
        <dbReference type="ARBA" id="ARBA00022840"/>
    </source>
</evidence>
<name>A0A7S3F753_9VIRI</name>
<dbReference type="Pfam" id="PF00005">
    <property type="entry name" value="ABC_tran"/>
    <property type="match status" value="1"/>
</dbReference>
<feature type="transmembrane region" description="Helical" evidence="10">
    <location>
        <begin position="15"/>
        <end position="37"/>
    </location>
</feature>
<evidence type="ECO:0000256" key="8">
    <source>
        <dbReference type="ARBA" id="ARBA00022989"/>
    </source>
</evidence>
<dbReference type="PROSITE" id="PS50893">
    <property type="entry name" value="ABC_TRANSPORTER_2"/>
    <property type="match status" value="1"/>
</dbReference>
<dbReference type="FunFam" id="3.40.50.300:FF:000221">
    <property type="entry name" value="Multidrug ABC transporter ATP-binding protein"/>
    <property type="match status" value="1"/>
</dbReference>
<evidence type="ECO:0000256" key="6">
    <source>
        <dbReference type="ARBA" id="ARBA00022741"/>
    </source>
</evidence>
<evidence type="ECO:0000256" key="5">
    <source>
        <dbReference type="ARBA" id="ARBA00022692"/>
    </source>
</evidence>
<keyword evidence="5 10" id="KW-0812">Transmembrane</keyword>
<evidence type="ECO:0000259" key="12">
    <source>
        <dbReference type="PROSITE" id="PS50929"/>
    </source>
</evidence>
<dbReference type="GO" id="GO:0005524">
    <property type="term" value="F:ATP binding"/>
    <property type="evidence" value="ECO:0007669"/>
    <property type="project" value="UniProtKB-KW"/>
</dbReference>
<dbReference type="GO" id="GO:0006879">
    <property type="term" value="P:intracellular iron ion homeostasis"/>
    <property type="evidence" value="ECO:0007669"/>
    <property type="project" value="TreeGrafter"/>
</dbReference>
<feature type="transmembrane region" description="Helical" evidence="10">
    <location>
        <begin position="93"/>
        <end position="118"/>
    </location>
</feature>
<feature type="domain" description="ABC transporter" evidence="11">
    <location>
        <begin position="302"/>
        <end position="557"/>
    </location>
</feature>
<dbReference type="PANTHER" id="PTHR24221:SF402">
    <property type="entry name" value="IRON-SULFUR CLUSTERS TRANSPORTER ABCB7, MITOCHONDRIAL"/>
    <property type="match status" value="1"/>
</dbReference>
<dbReference type="InterPro" id="IPR036640">
    <property type="entry name" value="ABC1_TM_sf"/>
</dbReference>
<dbReference type="AlphaFoldDB" id="A0A7S3F753"/>
<evidence type="ECO:0000256" key="9">
    <source>
        <dbReference type="ARBA" id="ARBA00023136"/>
    </source>
</evidence>
<keyword evidence="8 10" id="KW-1133">Transmembrane helix</keyword>
<evidence type="ECO:0000313" key="13">
    <source>
        <dbReference type="EMBL" id="CAE0127304.1"/>
    </source>
</evidence>
<organism evidence="13">
    <name type="scientific">Prasinoderma singulare</name>
    <dbReference type="NCBI Taxonomy" id="676789"/>
    <lineage>
        <taxon>Eukaryota</taxon>
        <taxon>Viridiplantae</taxon>
        <taxon>Prasinodermophyta</taxon>
        <taxon>Prasinodermophyceae</taxon>
        <taxon>Prasinodermales</taxon>
        <taxon>Prasinodermaceae</taxon>
        <taxon>Prasinoderma</taxon>
    </lineage>
</organism>
<keyword evidence="3" id="KW-0813">Transport</keyword>
<dbReference type="InterPro" id="IPR003593">
    <property type="entry name" value="AAA+_ATPase"/>
</dbReference>
<gene>
    <name evidence="13" type="ORF">PSIN1315_LOCUS1468</name>
</gene>
<dbReference type="EMBL" id="HBHY01002334">
    <property type="protein sequence ID" value="CAE0127304.1"/>
    <property type="molecule type" value="Transcribed_RNA"/>
</dbReference>
<evidence type="ECO:0000256" key="10">
    <source>
        <dbReference type="SAM" id="Phobius"/>
    </source>
</evidence>
<dbReference type="Gene3D" id="1.20.1560.10">
    <property type="entry name" value="ABC transporter type 1, transmembrane domain"/>
    <property type="match status" value="1"/>
</dbReference>
<evidence type="ECO:0000256" key="1">
    <source>
        <dbReference type="ARBA" id="ARBA00004225"/>
    </source>
</evidence>
<dbReference type="GO" id="GO:0005886">
    <property type="term" value="C:plasma membrane"/>
    <property type="evidence" value="ECO:0007669"/>
    <property type="project" value="UniProtKB-SubCell"/>
</dbReference>
<dbReference type="SUPFAM" id="SSF52540">
    <property type="entry name" value="P-loop containing nucleoside triphosphate hydrolases"/>
    <property type="match status" value="1"/>
</dbReference>
<dbReference type="InterPro" id="IPR039421">
    <property type="entry name" value="Type_1_exporter"/>
</dbReference>
<keyword evidence="4" id="KW-1003">Cell membrane</keyword>
<protein>
    <submittedName>
        <fullName evidence="13">Uncharacterized protein</fullName>
    </submittedName>
</protein>
<evidence type="ECO:0000256" key="2">
    <source>
        <dbReference type="ARBA" id="ARBA00004651"/>
    </source>
</evidence>
<dbReference type="InterPro" id="IPR011527">
    <property type="entry name" value="ABC1_TM_dom"/>
</dbReference>
<evidence type="ECO:0000256" key="3">
    <source>
        <dbReference type="ARBA" id="ARBA00022448"/>
    </source>
</evidence>
<keyword evidence="9 10" id="KW-0472">Membrane</keyword>
<proteinExistence type="predicted"/>
<dbReference type="SMART" id="SM00382">
    <property type="entry name" value="AAA"/>
    <property type="match status" value="1"/>
</dbReference>
<dbReference type="Gene3D" id="3.40.50.300">
    <property type="entry name" value="P-loop containing nucleotide triphosphate hydrolases"/>
    <property type="match status" value="1"/>
</dbReference>
<dbReference type="CDD" id="cd18582">
    <property type="entry name" value="ABC_6TM_ATM1_ABCB7"/>
    <property type="match status" value="1"/>
</dbReference>
<comment type="subcellular location">
    <subcellularLocation>
        <location evidence="2">Cell membrane</location>
        <topology evidence="2">Multi-pass membrane protein</topology>
    </subcellularLocation>
    <subcellularLocation>
        <location evidence="1">Mitochondrion membrane</location>
        <topology evidence="1">Multi-pass membrane protein</topology>
    </subcellularLocation>
</comment>
<dbReference type="GO" id="GO:0005743">
    <property type="term" value="C:mitochondrial inner membrane"/>
    <property type="evidence" value="ECO:0007669"/>
    <property type="project" value="TreeGrafter"/>
</dbReference>
<feature type="domain" description="ABC transmembrane type-1" evidence="12">
    <location>
        <begin position="1"/>
        <end position="267"/>
    </location>
</feature>
<sequence length="582" mass="62223">MGAVLATATSTHPSALLAMPAVLLLAFGLTNVAAAACDEARRAVFNNVSQRAVRRVAGSVFGHMHQLDLDYHLSRQTGALSRKVDRGQRGISFVLNAMLFNIGPTILEVFLVAALLGYQCGGAFLALTLGSVVAYSVFTISITQWRTKFRKEMNKVDQAGGGVIVDSLINYETVKYFGNERHEVQKLDHFLRRYEDAAIKTQGSLGLLNFGQQAIFTTARTIALLMTLVGVRAGTMTIGDLAMVNGLLLQVSTPLGFLGSTYREMRQSLIDMTALFRLLDERAVCVDSPNAVALKSQHSVGIELKDVRFTYGGRGGEDEGLSSAATGGDASRELPKAREVLKGLTLSVPAGTSLALVGPSGCGKSTVLRLLYRFYDPSSGSVRLNGQDLKGLQLKSFRAAVGVVPQDLVLFNDTLEYNIRYGRLDASPEEVTAAAERAQLTPVAASLSDGMQTLVGERGLKLSGGEKQRVSLARALLKDPAVMLADEATSALDPATEAAIMEGLLAPGRTSVLVAHRLATAARCDRIAVMRDGRVSEVGTHDELLASGGWYASAWAQQAQQADALIEYVPTDFAPQSTAEVR</sequence>
<keyword evidence="6" id="KW-0547">Nucleotide-binding</keyword>
<evidence type="ECO:0000256" key="4">
    <source>
        <dbReference type="ARBA" id="ARBA00022475"/>
    </source>
</evidence>
<dbReference type="GO" id="GO:0140359">
    <property type="term" value="F:ABC-type transporter activity"/>
    <property type="evidence" value="ECO:0007669"/>
    <property type="project" value="InterPro"/>
</dbReference>
<reference evidence="13" key="1">
    <citation type="submission" date="2021-01" db="EMBL/GenBank/DDBJ databases">
        <authorList>
            <person name="Corre E."/>
            <person name="Pelletier E."/>
            <person name="Niang G."/>
            <person name="Scheremetjew M."/>
            <person name="Finn R."/>
            <person name="Kale V."/>
            <person name="Holt S."/>
            <person name="Cochrane G."/>
            <person name="Meng A."/>
            <person name="Brown T."/>
            <person name="Cohen L."/>
        </authorList>
    </citation>
    <scope>NUCLEOTIDE SEQUENCE</scope>
    <source>
        <strain evidence="13">RCC927</strain>
    </source>
</reference>
<dbReference type="GO" id="GO:0016887">
    <property type="term" value="F:ATP hydrolysis activity"/>
    <property type="evidence" value="ECO:0007669"/>
    <property type="project" value="InterPro"/>
</dbReference>
<evidence type="ECO:0000259" key="11">
    <source>
        <dbReference type="PROSITE" id="PS50893"/>
    </source>
</evidence>
<dbReference type="SUPFAM" id="SSF90123">
    <property type="entry name" value="ABC transporter transmembrane region"/>
    <property type="match status" value="1"/>
</dbReference>
<dbReference type="Pfam" id="PF00664">
    <property type="entry name" value="ABC_membrane"/>
    <property type="match status" value="1"/>
</dbReference>
<keyword evidence="7" id="KW-0067">ATP-binding</keyword>
<feature type="transmembrane region" description="Helical" evidence="10">
    <location>
        <begin position="124"/>
        <end position="145"/>
    </location>
</feature>